<protein>
    <recommendedName>
        <fullName evidence="6">Endonuclease/exonuclease/phosphatase domain-containing protein</fullName>
    </recommendedName>
</protein>
<name>A0A815JCK1_9BILA</name>
<dbReference type="EMBL" id="CAJOBH010044749">
    <property type="protein sequence ID" value="CAF4348172.1"/>
    <property type="molecule type" value="Genomic_DNA"/>
</dbReference>
<reference evidence="1" key="1">
    <citation type="submission" date="2021-02" db="EMBL/GenBank/DDBJ databases">
        <authorList>
            <person name="Nowell W R."/>
        </authorList>
    </citation>
    <scope>NUCLEOTIDE SEQUENCE</scope>
</reference>
<sequence>MARFNATPFNVTIIYVYAPTSDSSEDEIDTFYDCVEETITKIPEKDVIIITGDWNGKTATQTTTQPTYDMSQLKDQTTRQLYQGRIELNSKKLHSTCNLDEHAAQIEKAVKEALQAIVTLKKTPKTPWISDQTLDLADKKRKAKQIKHLSVDNIKEYKNLCNKVKHSARQDKEKWIQD</sequence>
<dbReference type="Gene3D" id="3.60.10.10">
    <property type="entry name" value="Endonuclease/exonuclease/phosphatase"/>
    <property type="match status" value="1"/>
</dbReference>
<evidence type="ECO:0000313" key="1">
    <source>
        <dbReference type="EMBL" id="CAF1377638.1"/>
    </source>
</evidence>
<gene>
    <name evidence="4" type="ORF">BYL167_LOCUS29389</name>
    <name evidence="2" type="ORF">GIL414_LOCUS24148</name>
    <name evidence="1" type="ORF">KQP761_LOCUS8545</name>
    <name evidence="3" type="ORF">SMN809_LOCUS27770</name>
</gene>
<evidence type="ECO:0000313" key="3">
    <source>
        <dbReference type="EMBL" id="CAF4340302.1"/>
    </source>
</evidence>
<evidence type="ECO:0000313" key="4">
    <source>
        <dbReference type="EMBL" id="CAF4348172.1"/>
    </source>
</evidence>
<dbReference type="Proteomes" id="UP000676336">
    <property type="component" value="Unassembled WGS sequence"/>
</dbReference>
<dbReference type="InterPro" id="IPR036691">
    <property type="entry name" value="Endo/exonu/phosph_ase_sf"/>
</dbReference>
<evidence type="ECO:0008006" key="6">
    <source>
        <dbReference type="Google" id="ProtNLM"/>
    </source>
</evidence>
<dbReference type="Proteomes" id="UP000681967">
    <property type="component" value="Unassembled WGS sequence"/>
</dbReference>
<dbReference type="EMBL" id="CAJOBJ010028942">
    <property type="protein sequence ID" value="CAF4261624.1"/>
    <property type="molecule type" value="Genomic_DNA"/>
</dbReference>
<dbReference type="AlphaFoldDB" id="A0A815JCK1"/>
<comment type="caution">
    <text evidence="1">The sequence shown here is derived from an EMBL/GenBank/DDBJ whole genome shotgun (WGS) entry which is preliminary data.</text>
</comment>
<organism evidence="1 5">
    <name type="scientific">Rotaria magnacalcarata</name>
    <dbReference type="NCBI Taxonomy" id="392030"/>
    <lineage>
        <taxon>Eukaryota</taxon>
        <taxon>Metazoa</taxon>
        <taxon>Spiralia</taxon>
        <taxon>Gnathifera</taxon>
        <taxon>Rotifera</taxon>
        <taxon>Eurotatoria</taxon>
        <taxon>Bdelloidea</taxon>
        <taxon>Philodinida</taxon>
        <taxon>Philodinidae</taxon>
        <taxon>Rotaria</taxon>
    </lineage>
</organism>
<dbReference type="EMBL" id="CAJNOW010003294">
    <property type="protein sequence ID" value="CAF1377638.1"/>
    <property type="molecule type" value="Genomic_DNA"/>
</dbReference>
<dbReference type="OrthoDB" id="414666at2759"/>
<accession>A0A815JCK1</accession>
<dbReference type="Proteomes" id="UP000681720">
    <property type="component" value="Unassembled WGS sequence"/>
</dbReference>
<dbReference type="Proteomes" id="UP000663834">
    <property type="component" value="Unassembled WGS sequence"/>
</dbReference>
<evidence type="ECO:0000313" key="2">
    <source>
        <dbReference type="EMBL" id="CAF4261624.1"/>
    </source>
</evidence>
<evidence type="ECO:0000313" key="5">
    <source>
        <dbReference type="Proteomes" id="UP000663834"/>
    </source>
</evidence>
<dbReference type="EMBL" id="CAJOBI010044397">
    <property type="protein sequence ID" value="CAF4340302.1"/>
    <property type="molecule type" value="Genomic_DNA"/>
</dbReference>
<proteinExistence type="predicted"/>
<dbReference type="SUPFAM" id="SSF56219">
    <property type="entry name" value="DNase I-like"/>
    <property type="match status" value="1"/>
</dbReference>